<dbReference type="EMBL" id="BGPR01040087">
    <property type="protein sequence ID" value="GBO16150.1"/>
    <property type="molecule type" value="Genomic_DNA"/>
</dbReference>
<name>A0A4Y2UX11_ARAVE</name>
<keyword evidence="2" id="KW-1185">Reference proteome</keyword>
<evidence type="ECO:0000313" key="2">
    <source>
        <dbReference type="Proteomes" id="UP000499080"/>
    </source>
</evidence>
<comment type="caution">
    <text evidence="1">The sequence shown here is derived from an EMBL/GenBank/DDBJ whole genome shotgun (WGS) entry which is preliminary data.</text>
</comment>
<organism evidence="1 2">
    <name type="scientific">Araneus ventricosus</name>
    <name type="common">Orbweaver spider</name>
    <name type="synonym">Epeira ventricosa</name>
    <dbReference type="NCBI Taxonomy" id="182803"/>
    <lineage>
        <taxon>Eukaryota</taxon>
        <taxon>Metazoa</taxon>
        <taxon>Ecdysozoa</taxon>
        <taxon>Arthropoda</taxon>
        <taxon>Chelicerata</taxon>
        <taxon>Arachnida</taxon>
        <taxon>Araneae</taxon>
        <taxon>Araneomorphae</taxon>
        <taxon>Entelegynae</taxon>
        <taxon>Araneoidea</taxon>
        <taxon>Araneidae</taxon>
        <taxon>Araneus</taxon>
    </lineage>
</organism>
<dbReference type="AlphaFoldDB" id="A0A4Y2UX11"/>
<protein>
    <submittedName>
        <fullName evidence="1">Uncharacterized protein</fullName>
    </submittedName>
</protein>
<accession>A0A4Y2UX11</accession>
<dbReference type="Proteomes" id="UP000499080">
    <property type="component" value="Unassembled WGS sequence"/>
</dbReference>
<gene>
    <name evidence="1" type="ORF">AVEN_54699_1</name>
</gene>
<reference evidence="1 2" key="1">
    <citation type="journal article" date="2019" name="Sci. Rep.">
        <title>Orb-weaving spider Araneus ventricosus genome elucidates the spidroin gene catalogue.</title>
        <authorList>
            <person name="Kono N."/>
            <person name="Nakamura H."/>
            <person name="Ohtoshi R."/>
            <person name="Moran D.A.P."/>
            <person name="Shinohara A."/>
            <person name="Yoshida Y."/>
            <person name="Fujiwara M."/>
            <person name="Mori M."/>
            <person name="Tomita M."/>
            <person name="Arakawa K."/>
        </authorList>
    </citation>
    <scope>NUCLEOTIDE SEQUENCE [LARGE SCALE GENOMIC DNA]</scope>
</reference>
<sequence>MAINASSSLCLIYIKVFLETYLGMRFVTKNTNFVLRCLEQYQTFPKKSCLRVFGCLWLLVEPISQWAPAPSHSSMDTGCGKASMLVCCHLAKTIELPFLEITPRADRTLTPPAMEHGTRQHILPWISPGGYL</sequence>
<evidence type="ECO:0000313" key="1">
    <source>
        <dbReference type="EMBL" id="GBO16150.1"/>
    </source>
</evidence>
<proteinExistence type="predicted"/>